<keyword evidence="3" id="KW-1185">Reference proteome</keyword>
<dbReference type="GO" id="GO:0051536">
    <property type="term" value="F:iron-sulfur cluster binding"/>
    <property type="evidence" value="ECO:0007669"/>
    <property type="project" value="UniProtKB-KW"/>
</dbReference>
<dbReference type="Gene3D" id="3.10.20.740">
    <property type="match status" value="1"/>
</dbReference>
<evidence type="ECO:0000256" key="1">
    <source>
        <dbReference type="ARBA" id="ARBA00023014"/>
    </source>
</evidence>
<dbReference type="AlphaFoldDB" id="A0A9P8F259"/>
<proteinExistence type="predicted"/>
<dbReference type="InterPro" id="IPR000283">
    <property type="entry name" value="NADH_UbQ_OxRdtase_75kDa_su_CS"/>
</dbReference>
<keyword evidence="1" id="KW-0479">Metal-binding</keyword>
<dbReference type="Proteomes" id="UP000729357">
    <property type="component" value="Unassembled WGS sequence"/>
</dbReference>
<evidence type="ECO:0000313" key="3">
    <source>
        <dbReference type="Proteomes" id="UP000729357"/>
    </source>
</evidence>
<dbReference type="InterPro" id="IPR036010">
    <property type="entry name" value="2Fe-2S_ferredoxin-like_sf"/>
</dbReference>
<gene>
    <name evidence="2" type="ORF">KCU98_g20286</name>
</gene>
<dbReference type="GO" id="GO:0042773">
    <property type="term" value="P:ATP synthesis coupled electron transport"/>
    <property type="evidence" value="ECO:0007669"/>
    <property type="project" value="InterPro"/>
</dbReference>
<dbReference type="Pfam" id="PF13510">
    <property type="entry name" value="Fer2_4"/>
    <property type="match status" value="1"/>
</dbReference>
<dbReference type="GO" id="GO:0016020">
    <property type="term" value="C:membrane"/>
    <property type="evidence" value="ECO:0007669"/>
    <property type="project" value="InterPro"/>
</dbReference>
<keyword evidence="1" id="KW-0408">Iron</keyword>
<name>A0A9P8F259_AURME</name>
<evidence type="ECO:0000313" key="2">
    <source>
        <dbReference type="EMBL" id="KAG9932999.1"/>
    </source>
</evidence>
<organism evidence="2 3">
    <name type="scientific">Aureobasidium melanogenum</name>
    <name type="common">Aureobasidium pullulans var. melanogenum</name>
    <dbReference type="NCBI Taxonomy" id="46634"/>
    <lineage>
        <taxon>Eukaryota</taxon>
        <taxon>Fungi</taxon>
        <taxon>Dikarya</taxon>
        <taxon>Ascomycota</taxon>
        <taxon>Pezizomycotina</taxon>
        <taxon>Dothideomycetes</taxon>
        <taxon>Dothideomycetidae</taxon>
        <taxon>Dothideales</taxon>
        <taxon>Saccotheciaceae</taxon>
        <taxon>Aureobasidium</taxon>
    </lineage>
</organism>
<comment type="caution">
    <text evidence="2">The sequence shown here is derived from an EMBL/GenBank/DDBJ whole genome shotgun (WGS) entry which is preliminary data.</text>
</comment>
<accession>A0A9P8F259</accession>
<dbReference type="EMBL" id="JAHFXS010006341">
    <property type="protein sequence ID" value="KAG9932999.1"/>
    <property type="molecule type" value="Genomic_DNA"/>
</dbReference>
<sequence length="93" mass="10189">MMRQQLLRSLPRSQRLASVNATRAFTSSAPRPAEVELTIDGKKVSIEAGSALIQACEKAGSTVPRYCYHEKLMIAGNCRMCLVEVERAPKPVA</sequence>
<feature type="non-terminal residue" evidence="2">
    <location>
        <position position="1"/>
    </location>
</feature>
<reference evidence="2" key="1">
    <citation type="journal article" date="2021" name="J Fungi (Basel)">
        <title>Virulence traits and population genomics of the black yeast Aureobasidium melanogenum.</title>
        <authorList>
            <person name="Cernosa A."/>
            <person name="Sun X."/>
            <person name="Gostincar C."/>
            <person name="Fang C."/>
            <person name="Gunde-Cimerman N."/>
            <person name="Song Z."/>
        </authorList>
    </citation>
    <scope>NUCLEOTIDE SEQUENCE</scope>
    <source>
        <strain evidence="2">EXF-9298</strain>
    </source>
</reference>
<dbReference type="SUPFAM" id="SSF54292">
    <property type="entry name" value="2Fe-2S ferredoxin-like"/>
    <property type="match status" value="1"/>
</dbReference>
<dbReference type="InterPro" id="IPR001041">
    <property type="entry name" value="2Fe-2S_ferredoxin-type"/>
</dbReference>
<dbReference type="CDD" id="cd00207">
    <property type="entry name" value="fer2"/>
    <property type="match status" value="1"/>
</dbReference>
<protein>
    <submittedName>
        <fullName evidence="2">Uncharacterized protein</fullName>
    </submittedName>
</protein>
<reference evidence="2" key="2">
    <citation type="submission" date="2021-08" db="EMBL/GenBank/DDBJ databases">
        <authorList>
            <person name="Gostincar C."/>
            <person name="Sun X."/>
            <person name="Song Z."/>
            <person name="Gunde-Cimerman N."/>
        </authorList>
    </citation>
    <scope>NUCLEOTIDE SEQUENCE</scope>
    <source>
        <strain evidence="2">EXF-9298</strain>
    </source>
</reference>
<dbReference type="PROSITE" id="PS00641">
    <property type="entry name" value="COMPLEX1_75K_1"/>
    <property type="match status" value="1"/>
</dbReference>
<dbReference type="GO" id="GO:0008137">
    <property type="term" value="F:NADH dehydrogenase (ubiquinone) activity"/>
    <property type="evidence" value="ECO:0007669"/>
    <property type="project" value="InterPro"/>
</dbReference>
<keyword evidence="1" id="KW-0411">Iron-sulfur</keyword>